<comment type="caution">
    <text evidence="1">The sequence shown here is derived from an EMBL/GenBank/DDBJ whole genome shotgun (WGS) entry which is preliminary data.</text>
</comment>
<dbReference type="AlphaFoldDB" id="A0A7W8JYB0"/>
<sequence length="37" mass="3891">MGILGGIALVINRFGIANLMRLNGVPRSYGLSWSTAA</sequence>
<gene>
    <name evidence="1" type="ORF">HNQ08_004321</name>
</gene>
<accession>A0A7W8JYB0</accession>
<proteinExistence type="predicted"/>
<evidence type="ECO:0000313" key="1">
    <source>
        <dbReference type="EMBL" id="MBB5365200.1"/>
    </source>
</evidence>
<dbReference type="Proteomes" id="UP000552709">
    <property type="component" value="Unassembled WGS sequence"/>
</dbReference>
<name>A0A7W8JYB0_9DEIO</name>
<keyword evidence="2" id="KW-1185">Reference proteome</keyword>
<protein>
    <submittedName>
        <fullName evidence="1">Uncharacterized protein</fullName>
    </submittedName>
</protein>
<dbReference type="EMBL" id="JACHFL010000016">
    <property type="protein sequence ID" value="MBB5365200.1"/>
    <property type="molecule type" value="Genomic_DNA"/>
</dbReference>
<reference evidence="1 2" key="1">
    <citation type="submission" date="2020-08" db="EMBL/GenBank/DDBJ databases">
        <title>Genomic Encyclopedia of Type Strains, Phase IV (KMG-IV): sequencing the most valuable type-strain genomes for metagenomic binning, comparative biology and taxonomic classification.</title>
        <authorList>
            <person name="Goeker M."/>
        </authorList>
    </citation>
    <scope>NUCLEOTIDE SEQUENCE [LARGE SCALE GENOMIC DNA]</scope>
    <source>
        <strain evidence="1 2">DSM 27939</strain>
    </source>
</reference>
<evidence type="ECO:0000313" key="2">
    <source>
        <dbReference type="Proteomes" id="UP000552709"/>
    </source>
</evidence>
<organism evidence="1 2">
    <name type="scientific">Deinococcus humi</name>
    <dbReference type="NCBI Taxonomy" id="662880"/>
    <lineage>
        <taxon>Bacteria</taxon>
        <taxon>Thermotogati</taxon>
        <taxon>Deinococcota</taxon>
        <taxon>Deinococci</taxon>
        <taxon>Deinococcales</taxon>
        <taxon>Deinococcaceae</taxon>
        <taxon>Deinococcus</taxon>
    </lineage>
</organism>